<feature type="region of interest" description="Disordered" evidence="1">
    <location>
        <begin position="1"/>
        <end position="32"/>
    </location>
</feature>
<accession>A0A1H0LS99</accession>
<organism evidence="2 3">
    <name type="scientific">Halomonas shengliensis</name>
    <dbReference type="NCBI Taxonomy" id="419597"/>
    <lineage>
        <taxon>Bacteria</taxon>
        <taxon>Pseudomonadati</taxon>
        <taxon>Pseudomonadota</taxon>
        <taxon>Gammaproteobacteria</taxon>
        <taxon>Oceanospirillales</taxon>
        <taxon>Halomonadaceae</taxon>
        <taxon>Halomonas</taxon>
    </lineage>
</organism>
<dbReference type="AlphaFoldDB" id="A0A1H0LS99"/>
<dbReference type="Proteomes" id="UP000199075">
    <property type="component" value="Unassembled WGS sequence"/>
</dbReference>
<evidence type="ECO:0000313" key="3">
    <source>
        <dbReference type="Proteomes" id="UP000199075"/>
    </source>
</evidence>
<keyword evidence="2" id="KW-0808">Transferase</keyword>
<evidence type="ECO:0000256" key="1">
    <source>
        <dbReference type="SAM" id="MobiDB-lite"/>
    </source>
</evidence>
<evidence type="ECO:0000313" key="2">
    <source>
        <dbReference type="EMBL" id="SDO71139.1"/>
    </source>
</evidence>
<sequence length="115" mass="12519">MTIYYHGGPAGRRHGDRLLPPDETGAPSLSEFGAAGVHRKDRVYLTTSYPAALLYACAWPDGRVYQCQPVGEIEPDPDCTEAGLSWQCPSARVVEVIKPKGKELKRARRALGVPA</sequence>
<dbReference type="EMBL" id="FNIV01000010">
    <property type="protein sequence ID" value="SDO71139.1"/>
    <property type="molecule type" value="Genomic_DNA"/>
</dbReference>
<name>A0A1H0LS99_9GAMM</name>
<reference evidence="3" key="1">
    <citation type="submission" date="2016-10" db="EMBL/GenBank/DDBJ databases">
        <authorList>
            <person name="Varghese N."/>
            <person name="Submissions S."/>
        </authorList>
    </citation>
    <scope>NUCLEOTIDE SEQUENCE [LARGE SCALE GENOMIC DNA]</scope>
    <source>
        <strain evidence="3">CGMCC 1.6444</strain>
    </source>
</reference>
<dbReference type="InterPro" id="IPR038611">
    <property type="entry name" value="Arr_sf"/>
</dbReference>
<gene>
    <name evidence="2" type="ORF">SAMN04487957_11089</name>
</gene>
<dbReference type="GO" id="GO:0016740">
    <property type="term" value="F:transferase activity"/>
    <property type="evidence" value="ECO:0007669"/>
    <property type="project" value="UniProtKB-KW"/>
</dbReference>
<dbReference type="RefSeq" id="WP_089680298.1">
    <property type="nucleotide sequence ID" value="NZ_FNIV01000010.1"/>
</dbReference>
<protein>
    <submittedName>
        <fullName evidence="2">Rifampin ADP-ribosylating transferase</fullName>
    </submittedName>
</protein>
<keyword evidence="3" id="KW-1185">Reference proteome</keyword>
<dbReference type="Gene3D" id="3.20.170.40">
    <property type="entry name" value="Rifampin ADP-ribosyltransferase domain"/>
    <property type="match status" value="1"/>
</dbReference>
<proteinExistence type="predicted"/>
<dbReference type="OrthoDB" id="5509356at2"/>
<dbReference type="STRING" id="419597.SAMN04487957_11089"/>